<proteinExistence type="inferred from homology"/>
<dbReference type="GO" id="GO:0004623">
    <property type="term" value="F:phospholipase A2 activity"/>
    <property type="evidence" value="ECO:0007669"/>
    <property type="project" value="TreeGrafter"/>
</dbReference>
<dbReference type="PANTHER" id="PTHR10728:SF33">
    <property type="entry name" value="LYSOPHOSPHOLIPASE 1-RELATED"/>
    <property type="match status" value="1"/>
</dbReference>
<dbReference type="PANTHER" id="PTHR10728">
    <property type="entry name" value="CYTOSOLIC PHOSPHOLIPASE A2"/>
    <property type="match status" value="1"/>
</dbReference>
<gene>
    <name evidence="13" type="ORF">FOB64_005926</name>
</gene>
<evidence type="ECO:0000256" key="11">
    <source>
        <dbReference type="SAM" id="MobiDB-lite"/>
    </source>
</evidence>
<keyword evidence="7" id="KW-0325">Glycoprotein</keyword>
<dbReference type="Pfam" id="PF00300">
    <property type="entry name" value="His_Phos_1"/>
    <property type="match status" value="1"/>
</dbReference>
<evidence type="ECO:0000313" key="13">
    <source>
        <dbReference type="EMBL" id="KAF6062887.1"/>
    </source>
</evidence>
<comment type="function">
    <text evidence="8">Catalyzes the release of fatty acids from lysophospholipids. Phospholipase B may well contribute to pathogenicity by abetting the fungus in damaging and traversing host cell membranes, processes which likely increase the rapidity of disseminated infection.</text>
</comment>
<dbReference type="Proteomes" id="UP000536275">
    <property type="component" value="Unassembled WGS sequence"/>
</dbReference>
<keyword evidence="6 9" id="KW-0443">Lipid metabolism</keyword>
<dbReference type="InterPro" id="IPR013078">
    <property type="entry name" value="His_Pase_superF_clade-1"/>
</dbReference>
<organism evidence="13 14">
    <name type="scientific">Candida albicans</name>
    <name type="common">Yeast</name>
    <dbReference type="NCBI Taxonomy" id="5476"/>
    <lineage>
        <taxon>Eukaryota</taxon>
        <taxon>Fungi</taxon>
        <taxon>Dikarya</taxon>
        <taxon>Ascomycota</taxon>
        <taxon>Saccharomycotina</taxon>
        <taxon>Pichiomycetes</taxon>
        <taxon>Debaryomycetaceae</taxon>
        <taxon>Candida/Lodderomyces clade</taxon>
        <taxon>Candida</taxon>
    </lineage>
</organism>
<evidence type="ECO:0000256" key="8">
    <source>
        <dbReference type="ARBA" id="ARBA00059407"/>
    </source>
</evidence>
<evidence type="ECO:0000313" key="14">
    <source>
        <dbReference type="Proteomes" id="UP000536275"/>
    </source>
</evidence>
<dbReference type="EC" id="3.1.1.5" evidence="2 10"/>
<evidence type="ECO:0000256" key="7">
    <source>
        <dbReference type="ARBA" id="ARBA00023180"/>
    </source>
</evidence>
<dbReference type="Pfam" id="PF01735">
    <property type="entry name" value="PLA2_B"/>
    <property type="match status" value="2"/>
</dbReference>
<evidence type="ECO:0000256" key="9">
    <source>
        <dbReference type="PROSITE-ProRule" id="PRU00555"/>
    </source>
</evidence>
<feature type="compositionally biased region" description="Polar residues" evidence="11">
    <location>
        <begin position="1"/>
        <end position="12"/>
    </location>
</feature>
<dbReference type="Gene3D" id="3.40.50.1240">
    <property type="entry name" value="Phosphoglycerate mutase-like"/>
    <property type="match status" value="1"/>
</dbReference>
<dbReference type="EMBL" id="JABWAD010000061">
    <property type="protein sequence ID" value="KAF6062887.1"/>
    <property type="molecule type" value="Genomic_DNA"/>
</dbReference>
<evidence type="ECO:0000259" key="12">
    <source>
        <dbReference type="PROSITE" id="PS51210"/>
    </source>
</evidence>
<dbReference type="CDD" id="cd07203">
    <property type="entry name" value="cPLA2_Fungal_PLB"/>
    <property type="match status" value="1"/>
</dbReference>
<evidence type="ECO:0000256" key="3">
    <source>
        <dbReference type="ARBA" id="ARBA00022729"/>
    </source>
</evidence>
<accession>A0A8H6F0P8</accession>
<keyword evidence="5 9" id="KW-0442">Lipid degradation</keyword>
<sequence>MTRQSLLTPTKTDYSDAHGNSEGAQQYKEKWIKIKHQRDENGNLKYPWDFEVVHGFFVQSDMSTDDFGFNHTFQNMGRKKSWEDIKAELIQLNNEAPDNVQYKLIFLARHGHSTQTQIVELEGLHLWHEKNCKLTGNDQFTWAPDSELTEIGLEQAKENREFWKSELLLGAPIPSKFHTSPLQRACSTLVITWHDLKPVETRPIVCEKLREKIGKNLSDKRSTRSEIHEKFGDTYGFITDGLEEEDIYFTETRETMPEQSLRLNGYLQDLFEQDCKSGKVDKKSAVDNIFISTTSHSGTIRSVINVVNLKLIIGSILISQAQAIWPFDSSGSSSSSDSSPSETGSSGGTFPFDLFGSGSSLTQSSSAQASSTKSTSDSASSTDSSLFSSSNSGSSWYQTFLDGDSGDQKTDYAPFNLTCPSKKTFIRTASELSQQEKDYIHKRQETTNKNLIDFLSKRANLSDFDAKSFINDNAPNHNITIGLSFSGGGYRAMLAGAGQILGLDGRYEDANKHGLGGLLDSSTYVVGLSGGNWLVGSLALNDWLSVGDIVNGKSTIWQLQDSILNPSGMRIDKTIAYYYGLAQAVQAKEDAGFQTSVTDTWGRALSYQFFEEDDSGTGGANITWSSIRNLSSFQDHSMPYPIVVANGRTPGTYIINENSTIFEISPYELGSWDPSLKSFSDIQYLGSSVNNGNPNNTDICVNNFDNAGFIMGTSSSLFNQILLQLDNYSINSIIKMILEKVLTDVSDEEYDIAVYEPNPFFGADSAGIKSITTNDTLICRGVDVIFAFDNSADTNSSWPNGTSIQETYKRQFSKQGKGTPFPFAPDYKTFLDKNMGDKPVFFGCNSSDLEDLVAWHENDKINVTDVPLVVYTSNTRMSYNSNFSTFKLSYSDQEKFGAIRNGFETVTRNNLTDDENWSTCVGCAIIRRQQERLGEEQSDECKKCFQEYCWTGGFKDAASVSSVSGISGLAAKTHTSGGSSSTGSSSSSKKKNGGDLVNGGVPSSIFLVFNSLLGLIIAYL</sequence>
<comment type="caution">
    <text evidence="13">The sequence shown here is derived from an EMBL/GenBank/DDBJ whole genome shotgun (WGS) entry which is preliminary data.</text>
</comment>
<dbReference type="GO" id="GO:0005829">
    <property type="term" value="C:cytosol"/>
    <property type="evidence" value="ECO:0007669"/>
    <property type="project" value="TreeGrafter"/>
</dbReference>
<feature type="domain" description="PLA2c" evidence="12">
    <location>
        <begin position="418"/>
        <end position="955"/>
    </location>
</feature>
<reference evidence="13 14" key="1">
    <citation type="submission" date="2020-03" db="EMBL/GenBank/DDBJ databases">
        <title>FDA dAtabase for Regulatory Grade micrObial Sequences (FDA-ARGOS): Supporting development and validation of Infectious Disease Dx tests.</title>
        <authorList>
            <person name="Campos J."/>
            <person name="Goldberg B."/>
            <person name="Tallon L."/>
            <person name="Sadzewicz L."/>
            <person name="Vavikolanu K."/>
            <person name="Mehta A."/>
            <person name="Aluvathingal J."/>
            <person name="Nadendla S."/>
            <person name="Nandy P."/>
            <person name="Geyer C."/>
            <person name="Yan Y."/>
            <person name="Sichtig H."/>
        </authorList>
    </citation>
    <scope>NUCLEOTIDE SEQUENCE [LARGE SCALE GENOMIC DNA]</scope>
    <source>
        <strain evidence="13 14">FDAARGOS_656</strain>
    </source>
</reference>
<evidence type="ECO:0000256" key="10">
    <source>
        <dbReference type="RuleBase" id="RU362103"/>
    </source>
</evidence>
<dbReference type="AlphaFoldDB" id="A0A8H6F0P8"/>
<dbReference type="GO" id="GO:0005576">
    <property type="term" value="C:extracellular region"/>
    <property type="evidence" value="ECO:0007669"/>
    <property type="project" value="TreeGrafter"/>
</dbReference>
<dbReference type="Gene3D" id="3.40.1090.10">
    <property type="entry name" value="Cytosolic phospholipase A2 catalytic domain"/>
    <property type="match status" value="1"/>
</dbReference>
<dbReference type="SMART" id="SM00022">
    <property type="entry name" value="PLAc"/>
    <property type="match status" value="1"/>
</dbReference>
<feature type="region of interest" description="Disordered" evidence="11">
    <location>
        <begin position="359"/>
        <end position="392"/>
    </location>
</feature>
<dbReference type="InterPro" id="IPR016035">
    <property type="entry name" value="Acyl_Trfase/lysoPLipase"/>
</dbReference>
<dbReference type="FunFam" id="3.40.1090.10:FF:000010">
    <property type="entry name" value="Lysophospholipase"/>
    <property type="match status" value="1"/>
</dbReference>
<evidence type="ECO:0000256" key="1">
    <source>
        <dbReference type="ARBA" id="ARBA00008780"/>
    </source>
</evidence>
<comment type="similarity">
    <text evidence="1 10">Belongs to the lysophospholipase family.</text>
</comment>
<feature type="compositionally biased region" description="Low complexity" evidence="11">
    <location>
        <begin position="972"/>
        <end position="987"/>
    </location>
</feature>
<dbReference type="PROSITE" id="PS51210">
    <property type="entry name" value="PLA2C"/>
    <property type="match status" value="1"/>
</dbReference>
<dbReference type="GO" id="GO:0046475">
    <property type="term" value="P:glycerophospholipid catabolic process"/>
    <property type="evidence" value="ECO:0007669"/>
    <property type="project" value="TreeGrafter"/>
</dbReference>
<evidence type="ECO:0000256" key="5">
    <source>
        <dbReference type="ARBA" id="ARBA00022963"/>
    </source>
</evidence>
<evidence type="ECO:0000256" key="6">
    <source>
        <dbReference type="ARBA" id="ARBA00023098"/>
    </source>
</evidence>
<feature type="region of interest" description="Disordered" evidence="11">
    <location>
        <begin position="972"/>
        <end position="993"/>
    </location>
</feature>
<dbReference type="InterPro" id="IPR029033">
    <property type="entry name" value="His_PPase_superfam"/>
</dbReference>
<dbReference type="CDD" id="cd07067">
    <property type="entry name" value="HP_PGM_like"/>
    <property type="match status" value="1"/>
</dbReference>
<comment type="catalytic activity">
    <reaction evidence="10">
        <text>a 1-acyl-sn-glycero-3-phosphocholine + H2O = sn-glycerol 3-phosphocholine + a fatty acid + H(+)</text>
        <dbReference type="Rhea" id="RHEA:15177"/>
        <dbReference type="ChEBI" id="CHEBI:15377"/>
        <dbReference type="ChEBI" id="CHEBI:15378"/>
        <dbReference type="ChEBI" id="CHEBI:16870"/>
        <dbReference type="ChEBI" id="CHEBI:28868"/>
        <dbReference type="ChEBI" id="CHEBI:58168"/>
        <dbReference type="EC" id="3.1.1.5"/>
    </reaction>
</comment>
<evidence type="ECO:0000256" key="2">
    <source>
        <dbReference type="ARBA" id="ARBA00013274"/>
    </source>
</evidence>
<dbReference type="GO" id="GO:0004622">
    <property type="term" value="F:phosphatidylcholine lysophospholipase activity"/>
    <property type="evidence" value="ECO:0007669"/>
    <property type="project" value="UniProtKB-EC"/>
</dbReference>
<dbReference type="GO" id="GO:0005886">
    <property type="term" value="C:plasma membrane"/>
    <property type="evidence" value="ECO:0007669"/>
    <property type="project" value="TreeGrafter"/>
</dbReference>
<evidence type="ECO:0000256" key="4">
    <source>
        <dbReference type="ARBA" id="ARBA00022801"/>
    </source>
</evidence>
<dbReference type="SMART" id="SM00855">
    <property type="entry name" value="PGAM"/>
    <property type="match status" value="1"/>
</dbReference>
<dbReference type="SUPFAM" id="SSF52151">
    <property type="entry name" value="FabD/lysophospholipase-like"/>
    <property type="match status" value="1"/>
</dbReference>
<name>A0A8H6F0P8_CANAX</name>
<protein>
    <recommendedName>
        <fullName evidence="2 10">Lysophospholipase</fullName>
        <ecNumber evidence="2 10">3.1.1.5</ecNumber>
    </recommendedName>
</protein>
<dbReference type="InterPro" id="IPR002642">
    <property type="entry name" value="LysoPLipase_cat_dom"/>
</dbReference>
<keyword evidence="4 9" id="KW-0378">Hydrolase</keyword>
<feature type="region of interest" description="Disordered" evidence="11">
    <location>
        <begin position="1"/>
        <end position="22"/>
    </location>
</feature>
<keyword evidence="3" id="KW-0732">Signal</keyword>
<dbReference type="SUPFAM" id="SSF53254">
    <property type="entry name" value="Phosphoglycerate mutase-like"/>
    <property type="match status" value="1"/>
</dbReference>
<dbReference type="GO" id="GO:0005783">
    <property type="term" value="C:endoplasmic reticulum"/>
    <property type="evidence" value="ECO:0007669"/>
    <property type="project" value="TreeGrafter"/>
</dbReference>